<comment type="caution">
    <text evidence="5">The sequence shown here is derived from an EMBL/GenBank/DDBJ whole genome shotgun (WGS) entry which is preliminary data.</text>
</comment>
<comment type="pathway">
    <text evidence="4">Cofactor biosynthesis; ubiquinone biosynthesis.</text>
</comment>
<dbReference type="GO" id="GO:0005829">
    <property type="term" value="C:cytosol"/>
    <property type="evidence" value="ECO:0007669"/>
    <property type="project" value="TreeGrafter"/>
</dbReference>
<dbReference type="UniPathway" id="UPA00232"/>
<dbReference type="PANTHER" id="PTHR38683">
    <property type="entry name" value="CHORISMATE PYRUVATE-LYASE"/>
    <property type="match status" value="1"/>
</dbReference>
<comment type="caution">
    <text evidence="4">Lacks conserved residue(s) required for the propagation of feature annotation.</text>
</comment>
<comment type="similarity">
    <text evidence="4">Belongs to the UbiC family.</text>
</comment>
<comment type="catalytic activity">
    <reaction evidence="4">
        <text>chorismate = 4-hydroxybenzoate + pyruvate</text>
        <dbReference type="Rhea" id="RHEA:16505"/>
        <dbReference type="ChEBI" id="CHEBI:15361"/>
        <dbReference type="ChEBI" id="CHEBI:17879"/>
        <dbReference type="ChEBI" id="CHEBI:29748"/>
        <dbReference type="EC" id="4.1.3.40"/>
    </reaction>
</comment>
<comment type="subcellular location">
    <subcellularLocation>
        <location evidence="4">Cytoplasm</location>
    </subcellularLocation>
</comment>
<sequence>MSELPDTTALTSINAHRSIDLHDSVDHHALNASWGDCRWQPHPQLVDAPAGGWRDWLTARGSLTRKLSQAAQQSITVQVLSQGVGQVSRAEARWLQQSHGRVSVRHVMLCVNGEPWVFARSLLPLSQPHPLYRAWQGLGRQALGHVLFNLPGVTRGALYHCRPAQLPITSLWGRASCFSYHDAPLLVCEHFLPAMAWHLGLPHPLNANTECRPSNRRLTI</sequence>
<dbReference type="GO" id="GO:0008813">
    <property type="term" value="F:chorismate lyase activity"/>
    <property type="evidence" value="ECO:0007669"/>
    <property type="project" value="UniProtKB-UniRule"/>
</dbReference>
<evidence type="ECO:0000256" key="2">
    <source>
        <dbReference type="ARBA" id="ARBA00022688"/>
    </source>
</evidence>
<keyword evidence="3 4" id="KW-0456">Lyase</keyword>
<dbReference type="Pfam" id="PF04345">
    <property type="entry name" value="Chor_lyase"/>
    <property type="match status" value="1"/>
</dbReference>
<evidence type="ECO:0000313" key="6">
    <source>
        <dbReference type="Proteomes" id="UP000094291"/>
    </source>
</evidence>
<name>A0A1E2VD91_9GAMM</name>
<protein>
    <recommendedName>
        <fullName evidence="4">Probable chorismate pyruvate-lyase</fullName>
        <shortName evidence="4">CL</shortName>
        <shortName evidence="4">CPL</shortName>
        <ecNumber evidence="4">4.1.3.40</ecNumber>
    </recommendedName>
</protein>
<keyword evidence="4" id="KW-0670">Pyruvate</keyword>
<dbReference type="Gene3D" id="3.40.1410.10">
    <property type="entry name" value="Chorismate lyase-like"/>
    <property type="match status" value="1"/>
</dbReference>
<dbReference type="InterPro" id="IPR028978">
    <property type="entry name" value="Chorismate_lyase_/UTRA_dom_sf"/>
</dbReference>
<feature type="binding site" evidence="4">
    <location>
        <position position="105"/>
    </location>
    <ligand>
        <name>substrate</name>
    </ligand>
</feature>
<feature type="binding site" evidence="4">
    <location>
        <position position="143"/>
    </location>
    <ligand>
        <name>substrate</name>
    </ligand>
</feature>
<organism evidence="5 6">
    <name type="scientific">Terasakiispira papahanaumokuakeensis</name>
    <dbReference type="NCBI Taxonomy" id="197479"/>
    <lineage>
        <taxon>Bacteria</taxon>
        <taxon>Pseudomonadati</taxon>
        <taxon>Pseudomonadota</taxon>
        <taxon>Gammaproteobacteria</taxon>
        <taxon>Oceanospirillales</taxon>
        <taxon>Terasakiispira</taxon>
    </lineage>
</organism>
<keyword evidence="1 4" id="KW-0963">Cytoplasm</keyword>
<reference evidence="5 6" key="1">
    <citation type="submission" date="2016-08" db="EMBL/GenBank/DDBJ databases">
        <authorList>
            <person name="Seilhamer J.J."/>
        </authorList>
    </citation>
    <scope>NUCLEOTIDE SEQUENCE [LARGE SCALE GENOMIC DNA]</scope>
    <source>
        <strain evidence="5 6">PH27A</strain>
    </source>
</reference>
<dbReference type="RefSeq" id="WP_068999963.1">
    <property type="nucleotide sequence ID" value="NZ_MDTQ01000001.1"/>
</dbReference>
<dbReference type="PANTHER" id="PTHR38683:SF1">
    <property type="entry name" value="CHORISMATE PYRUVATE-LYASE"/>
    <property type="match status" value="1"/>
</dbReference>
<proteinExistence type="inferred from homology"/>
<dbReference type="EMBL" id="MDTQ01000001">
    <property type="protein sequence ID" value="ODC04947.1"/>
    <property type="molecule type" value="Genomic_DNA"/>
</dbReference>
<dbReference type="AlphaFoldDB" id="A0A1E2VD91"/>
<dbReference type="GO" id="GO:0006744">
    <property type="term" value="P:ubiquinone biosynthetic process"/>
    <property type="evidence" value="ECO:0007669"/>
    <property type="project" value="UniProtKB-UniRule"/>
</dbReference>
<evidence type="ECO:0000256" key="1">
    <source>
        <dbReference type="ARBA" id="ARBA00022490"/>
    </source>
</evidence>
<dbReference type="HAMAP" id="MF_01632">
    <property type="entry name" value="UbiC"/>
    <property type="match status" value="1"/>
</dbReference>
<evidence type="ECO:0000313" key="5">
    <source>
        <dbReference type="EMBL" id="ODC04947.1"/>
    </source>
</evidence>
<dbReference type="EC" id="4.1.3.40" evidence="4"/>
<dbReference type="SUPFAM" id="SSF64288">
    <property type="entry name" value="Chorismate lyase-like"/>
    <property type="match status" value="1"/>
</dbReference>
<evidence type="ECO:0000256" key="3">
    <source>
        <dbReference type="ARBA" id="ARBA00023239"/>
    </source>
</evidence>
<dbReference type="OrthoDB" id="9789493at2"/>
<dbReference type="Proteomes" id="UP000094291">
    <property type="component" value="Unassembled WGS sequence"/>
</dbReference>
<dbReference type="STRING" id="197479.BFW38_16815"/>
<accession>A0A1E2VD91</accession>
<keyword evidence="2 4" id="KW-0831">Ubiquinone biosynthesis</keyword>
<evidence type="ECO:0000256" key="4">
    <source>
        <dbReference type="HAMAP-Rule" id="MF_01632"/>
    </source>
</evidence>
<dbReference type="GO" id="GO:0042866">
    <property type="term" value="P:pyruvate biosynthetic process"/>
    <property type="evidence" value="ECO:0007669"/>
    <property type="project" value="UniProtKB-UniRule"/>
</dbReference>
<feature type="binding site" evidence="4">
    <location>
        <position position="189"/>
    </location>
    <ligand>
        <name>substrate</name>
    </ligand>
</feature>
<keyword evidence="6" id="KW-1185">Reference proteome</keyword>
<comment type="function">
    <text evidence="4">Removes the pyruvyl group from chorismate, with concomitant aromatization of the ring, to provide 4-hydroxybenzoate (4HB) for the ubiquinone pathway.</text>
</comment>
<dbReference type="InterPro" id="IPR007440">
    <property type="entry name" value="Chorismate--pyruvate_lyase"/>
</dbReference>
<gene>
    <name evidence="4" type="primary">ubiC</name>
    <name evidence="5" type="ORF">BFW38_16815</name>
</gene>